<proteinExistence type="predicted"/>
<evidence type="ECO:0000313" key="2">
    <source>
        <dbReference type="EMBL" id="GGW59892.1"/>
    </source>
</evidence>
<feature type="transmembrane region" description="Helical" evidence="1">
    <location>
        <begin position="111"/>
        <end position="131"/>
    </location>
</feature>
<keyword evidence="1" id="KW-0472">Membrane</keyword>
<keyword evidence="1" id="KW-0812">Transmembrane</keyword>
<keyword evidence="3" id="KW-1185">Reference proteome</keyword>
<organism evidence="2 3">
    <name type="scientific">Streptomyces lucensis JCM 4490</name>
    <dbReference type="NCBI Taxonomy" id="1306176"/>
    <lineage>
        <taxon>Bacteria</taxon>
        <taxon>Bacillati</taxon>
        <taxon>Actinomycetota</taxon>
        <taxon>Actinomycetes</taxon>
        <taxon>Kitasatosporales</taxon>
        <taxon>Streptomycetaceae</taxon>
        <taxon>Streptomyces</taxon>
    </lineage>
</organism>
<gene>
    <name evidence="2" type="ORF">GCM10010503_41410</name>
</gene>
<evidence type="ECO:0000313" key="3">
    <source>
        <dbReference type="Proteomes" id="UP000620224"/>
    </source>
</evidence>
<sequence>MPELTVRPAGSSTEVPPPSRRAVQAAYASVVSATFGFIPLHATWALGIPLWAHEDRFREWYAVGGGPYLLVLSGLALAAGVLAMSLVRPWGMVFPGWAPFLGRRRVPHRSLAGTAFVVSAFLLLYTAWATVQLATDFDDDGIFSPWIVVYGIPQFLVWGIGLFIAARSYHRRTSPGRRAGPLG</sequence>
<evidence type="ECO:0008006" key="4">
    <source>
        <dbReference type="Google" id="ProtNLM"/>
    </source>
</evidence>
<dbReference type="Proteomes" id="UP000620224">
    <property type="component" value="Unassembled WGS sequence"/>
</dbReference>
<feature type="transmembrane region" description="Helical" evidence="1">
    <location>
        <begin position="68"/>
        <end position="90"/>
    </location>
</feature>
<feature type="transmembrane region" description="Helical" evidence="1">
    <location>
        <begin position="143"/>
        <end position="165"/>
    </location>
</feature>
<protein>
    <recommendedName>
        <fullName evidence="4">DUF3995 domain-containing protein</fullName>
    </recommendedName>
</protein>
<feature type="transmembrane region" description="Helical" evidence="1">
    <location>
        <begin position="25"/>
        <end position="48"/>
    </location>
</feature>
<keyword evidence="1" id="KW-1133">Transmembrane helix</keyword>
<accession>A0A918J870</accession>
<dbReference type="AlphaFoldDB" id="A0A918J870"/>
<dbReference type="RefSeq" id="WP_190016760.1">
    <property type="nucleotide sequence ID" value="NZ_BMUE01000008.1"/>
</dbReference>
<name>A0A918J870_9ACTN</name>
<comment type="caution">
    <text evidence="2">The sequence shown here is derived from an EMBL/GenBank/DDBJ whole genome shotgun (WGS) entry which is preliminary data.</text>
</comment>
<reference evidence="2" key="1">
    <citation type="journal article" date="2014" name="Int. J. Syst. Evol. Microbiol.">
        <title>Complete genome sequence of Corynebacterium casei LMG S-19264T (=DSM 44701T), isolated from a smear-ripened cheese.</title>
        <authorList>
            <consortium name="US DOE Joint Genome Institute (JGI-PGF)"/>
            <person name="Walter F."/>
            <person name="Albersmeier A."/>
            <person name="Kalinowski J."/>
            <person name="Ruckert C."/>
        </authorList>
    </citation>
    <scope>NUCLEOTIDE SEQUENCE</scope>
    <source>
        <strain evidence="2">JCM 4490</strain>
    </source>
</reference>
<evidence type="ECO:0000256" key="1">
    <source>
        <dbReference type="SAM" id="Phobius"/>
    </source>
</evidence>
<dbReference type="EMBL" id="BMUE01000008">
    <property type="protein sequence ID" value="GGW59892.1"/>
    <property type="molecule type" value="Genomic_DNA"/>
</dbReference>
<reference evidence="2" key="2">
    <citation type="submission" date="2020-09" db="EMBL/GenBank/DDBJ databases">
        <authorList>
            <person name="Sun Q."/>
            <person name="Ohkuma M."/>
        </authorList>
    </citation>
    <scope>NUCLEOTIDE SEQUENCE</scope>
    <source>
        <strain evidence="2">JCM 4490</strain>
    </source>
</reference>